<organism evidence="2 3">
    <name type="scientific">Ophiobolus disseminans</name>
    <dbReference type="NCBI Taxonomy" id="1469910"/>
    <lineage>
        <taxon>Eukaryota</taxon>
        <taxon>Fungi</taxon>
        <taxon>Dikarya</taxon>
        <taxon>Ascomycota</taxon>
        <taxon>Pezizomycotina</taxon>
        <taxon>Dothideomycetes</taxon>
        <taxon>Pleosporomycetidae</taxon>
        <taxon>Pleosporales</taxon>
        <taxon>Pleosporineae</taxon>
        <taxon>Phaeosphaeriaceae</taxon>
        <taxon>Ophiobolus</taxon>
    </lineage>
</organism>
<accession>A0A6A7ABR5</accession>
<proteinExistence type="predicted"/>
<dbReference type="Proteomes" id="UP000799424">
    <property type="component" value="Unassembled WGS sequence"/>
</dbReference>
<feature type="region of interest" description="Disordered" evidence="1">
    <location>
        <begin position="176"/>
        <end position="227"/>
    </location>
</feature>
<reference evidence="2" key="1">
    <citation type="journal article" date="2020" name="Stud. Mycol.">
        <title>101 Dothideomycetes genomes: a test case for predicting lifestyles and emergence of pathogens.</title>
        <authorList>
            <person name="Haridas S."/>
            <person name="Albert R."/>
            <person name="Binder M."/>
            <person name="Bloem J."/>
            <person name="Labutti K."/>
            <person name="Salamov A."/>
            <person name="Andreopoulos B."/>
            <person name="Baker S."/>
            <person name="Barry K."/>
            <person name="Bills G."/>
            <person name="Bluhm B."/>
            <person name="Cannon C."/>
            <person name="Castanera R."/>
            <person name="Culley D."/>
            <person name="Daum C."/>
            <person name="Ezra D."/>
            <person name="Gonzalez J."/>
            <person name="Henrissat B."/>
            <person name="Kuo A."/>
            <person name="Liang C."/>
            <person name="Lipzen A."/>
            <person name="Lutzoni F."/>
            <person name="Magnuson J."/>
            <person name="Mondo S."/>
            <person name="Nolan M."/>
            <person name="Ohm R."/>
            <person name="Pangilinan J."/>
            <person name="Park H.-J."/>
            <person name="Ramirez L."/>
            <person name="Alfaro M."/>
            <person name="Sun H."/>
            <person name="Tritt A."/>
            <person name="Yoshinaga Y."/>
            <person name="Zwiers L.-H."/>
            <person name="Turgeon B."/>
            <person name="Goodwin S."/>
            <person name="Spatafora J."/>
            <person name="Crous P."/>
            <person name="Grigoriev I."/>
        </authorList>
    </citation>
    <scope>NUCLEOTIDE SEQUENCE</scope>
    <source>
        <strain evidence="2">CBS 113818</strain>
    </source>
</reference>
<protein>
    <submittedName>
        <fullName evidence="2">Uncharacterized protein</fullName>
    </submittedName>
</protein>
<name>A0A6A7ABR5_9PLEO</name>
<dbReference type="OrthoDB" id="5409477at2759"/>
<dbReference type="EMBL" id="MU006219">
    <property type="protein sequence ID" value="KAF2830692.1"/>
    <property type="molecule type" value="Genomic_DNA"/>
</dbReference>
<evidence type="ECO:0000256" key="1">
    <source>
        <dbReference type="SAM" id="MobiDB-lite"/>
    </source>
</evidence>
<dbReference type="AlphaFoldDB" id="A0A6A7ABR5"/>
<sequence>MDEAPNCAICNAPAYPECPCESERLQIAVKQAEQRAMDERLAEIRDWVINHARQHILKAFEALSSIRKQAHSAYLASLPNYDIYMRYSGRPPLPPMYVATLQSQIAEAHTELKRGIDADWRASVLRYPIVLDYFYSLIELRLPNDRSQEVVQPPFAAAGYADRGYDRAYIDSSVGIEKKKKKRREREGSVGTERLPAIHRIMRGPPAAPTPPLQHGAFPRPPGPYPY</sequence>
<evidence type="ECO:0000313" key="2">
    <source>
        <dbReference type="EMBL" id="KAF2830692.1"/>
    </source>
</evidence>
<evidence type="ECO:0000313" key="3">
    <source>
        <dbReference type="Proteomes" id="UP000799424"/>
    </source>
</evidence>
<keyword evidence="3" id="KW-1185">Reference proteome</keyword>
<gene>
    <name evidence="2" type="ORF">CC86DRAFT_166106</name>
</gene>